<evidence type="ECO:0000256" key="6">
    <source>
        <dbReference type="ARBA" id="ARBA00022679"/>
    </source>
</evidence>
<keyword evidence="11" id="KW-0418">Kinase</keyword>
<keyword evidence="10 17" id="KW-0547">Nucleotide-binding</keyword>
<keyword evidence="7" id="KW-0812">Transmembrane</keyword>
<dbReference type="PROSITE" id="PS00107">
    <property type="entry name" value="PROTEIN_KINASE_ATP"/>
    <property type="match status" value="1"/>
</dbReference>
<dbReference type="GO" id="GO:0004674">
    <property type="term" value="F:protein serine/threonine kinase activity"/>
    <property type="evidence" value="ECO:0007669"/>
    <property type="project" value="UniProtKB-KW"/>
</dbReference>
<keyword evidence="16" id="KW-0325">Glycoprotein</keyword>
<dbReference type="Gramene" id="KCW72165">
    <property type="protein sequence ID" value="KCW72165"/>
    <property type="gene ID" value="EUGRSUZ_E00616"/>
</dbReference>
<keyword evidence="4" id="KW-1003">Cell membrane</keyword>
<evidence type="ECO:0000256" key="8">
    <source>
        <dbReference type="ARBA" id="ARBA00022729"/>
    </source>
</evidence>
<gene>
    <name evidence="19" type="ORF">EUGRSUZ_E00616</name>
</gene>
<dbReference type="GO" id="GO:0005524">
    <property type="term" value="F:ATP binding"/>
    <property type="evidence" value="ECO:0007669"/>
    <property type="project" value="UniProtKB-UniRule"/>
</dbReference>
<evidence type="ECO:0000256" key="13">
    <source>
        <dbReference type="ARBA" id="ARBA00022989"/>
    </source>
</evidence>
<evidence type="ECO:0000256" key="16">
    <source>
        <dbReference type="ARBA" id="ARBA00023180"/>
    </source>
</evidence>
<dbReference type="InterPro" id="IPR011009">
    <property type="entry name" value="Kinase-like_dom_sf"/>
</dbReference>
<evidence type="ECO:0000259" key="18">
    <source>
        <dbReference type="PROSITE" id="PS50011"/>
    </source>
</evidence>
<evidence type="ECO:0000256" key="15">
    <source>
        <dbReference type="ARBA" id="ARBA00023170"/>
    </source>
</evidence>
<evidence type="ECO:0000256" key="2">
    <source>
        <dbReference type="ARBA" id="ARBA00008536"/>
    </source>
</evidence>
<dbReference type="EMBL" id="KK198757">
    <property type="protein sequence ID" value="KCW72165.1"/>
    <property type="molecule type" value="Genomic_DNA"/>
</dbReference>
<evidence type="ECO:0000313" key="19">
    <source>
        <dbReference type="EMBL" id="KCW72165.1"/>
    </source>
</evidence>
<keyword evidence="15" id="KW-0675">Receptor</keyword>
<evidence type="ECO:0000256" key="4">
    <source>
        <dbReference type="ARBA" id="ARBA00022475"/>
    </source>
</evidence>
<dbReference type="InterPro" id="IPR050528">
    <property type="entry name" value="L-type_Lectin-RKs"/>
</dbReference>
<dbReference type="SUPFAM" id="SSF56112">
    <property type="entry name" value="Protein kinase-like (PK-like)"/>
    <property type="match status" value="1"/>
</dbReference>
<dbReference type="InterPro" id="IPR017441">
    <property type="entry name" value="Protein_kinase_ATP_BS"/>
</dbReference>
<comment type="subcellular location">
    <subcellularLocation>
        <location evidence="1">Cell membrane</location>
        <topology evidence="1">Single-pass type I membrane protein</topology>
    </subcellularLocation>
</comment>
<keyword evidence="6" id="KW-0808">Transferase</keyword>
<evidence type="ECO:0000256" key="9">
    <source>
        <dbReference type="ARBA" id="ARBA00022734"/>
    </source>
</evidence>
<feature type="domain" description="Protein kinase" evidence="18">
    <location>
        <begin position="273"/>
        <end position="534"/>
    </location>
</feature>
<dbReference type="InParanoid" id="A0A059C2L0"/>
<evidence type="ECO:0000256" key="17">
    <source>
        <dbReference type="PROSITE-ProRule" id="PRU10141"/>
    </source>
</evidence>
<evidence type="ECO:0000256" key="11">
    <source>
        <dbReference type="ARBA" id="ARBA00022777"/>
    </source>
</evidence>
<dbReference type="SMART" id="SM00220">
    <property type="entry name" value="S_TKc"/>
    <property type="match status" value="1"/>
</dbReference>
<protein>
    <recommendedName>
        <fullName evidence="18">Protein kinase domain-containing protein</fullName>
    </recommendedName>
</protein>
<keyword evidence="14" id="KW-0472">Membrane</keyword>
<proteinExistence type="inferred from homology"/>
<dbReference type="PROSITE" id="PS00108">
    <property type="entry name" value="PROTEIN_KINASE_ST"/>
    <property type="match status" value="1"/>
</dbReference>
<keyword evidence="12 17" id="KW-0067">ATP-binding</keyword>
<keyword evidence="8" id="KW-0732">Signal</keyword>
<sequence>MGIVQGTISKVMNDGSNASIMYNPRAKYLSVVWKDAGGNTRDKVHRHSCACGSSEYLPDAVGVCLLAAPPESALEHRLGQIQQSSSSEYLPDAVGVCLLAAPPESALEHRFGQIQQLSSSEYLPDAVGVCLLAGPLEFALEHRFGQIQQFSSSEYSPDAVGVCLPAGSLEFALEHRFGQIQQFNTSGYFHLGLVDTVLEHRFGEKRQFSSSLQLRVEKDTESWLKSLLGGAIYKTERGGEEGSLSAKLTEEFEKLSGTKEFSFKELMIATNSFARDRILGEGGSGIVYKGHMGGARTVVAVKKIKSGSRQGIKEYVSEVKSLSQLRHRNLVQLIGYCHKANEFILVYEFMRGGSLEDHLFKGRPSLTWERRYSITLGLASAVYYLHKQCNQCVIHRDIKSSNIMLDERLEAKLGDFGLARLVDHAGGLKATDVVGTPGYVAPEYHQTGEASKESDIYSFGVVLLEIVCGRRVIEDQCHIVVWVREQYGRGKLPVDLKLGKNFNKKQAKALMIVTTRSQGGERLSVQNRQYHTSGTRDVTMIVGLWCAHPDVRCRPSIEAAMAVLNLRADLSNLPSYIRQSGPEAFGFGQMPRSECKY</sequence>
<comment type="similarity">
    <text evidence="2">In the N-terminal section; belongs to the leguminous lectin family.</text>
</comment>
<evidence type="ECO:0000256" key="1">
    <source>
        <dbReference type="ARBA" id="ARBA00004251"/>
    </source>
</evidence>
<name>A0A059C2L0_EUCGR</name>
<dbReference type="FunFam" id="1.10.510.10:FF:000240">
    <property type="entry name" value="Lectin-domain containing receptor kinase A4.3"/>
    <property type="match status" value="1"/>
</dbReference>
<dbReference type="Pfam" id="PF00069">
    <property type="entry name" value="Pkinase"/>
    <property type="match status" value="1"/>
</dbReference>
<keyword evidence="9" id="KW-0430">Lectin</keyword>
<dbReference type="eggNOG" id="ENOG502QTX3">
    <property type="taxonomic scope" value="Eukaryota"/>
</dbReference>
<reference evidence="19" key="1">
    <citation type="submission" date="2013-07" db="EMBL/GenBank/DDBJ databases">
        <title>The genome of Eucalyptus grandis.</title>
        <authorList>
            <person name="Schmutz J."/>
            <person name="Hayes R."/>
            <person name="Myburg A."/>
            <person name="Tuskan G."/>
            <person name="Grattapaglia D."/>
            <person name="Rokhsar D.S."/>
        </authorList>
    </citation>
    <scope>NUCLEOTIDE SEQUENCE</scope>
    <source>
        <tissue evidence="19">Leaf extractions</tissue>
    </source>
</reference>
<dbReference type="GO" id="GO:0005886">
    <property type="term" value="C:plasma membrane"/>
    <property type="evidence" value="ECO:0000318"/>
    <property type="project" value="GO_Central"/>
</dbReference>
<dbReference type="PROSITE" id="PS50011">
    <property type="entry name" value="PROTEIN_KINASE_DOM"/>
    <property type="match status" value="1"/>
</dbReference>
<dbReference type="GO" id="GO:0002229">
    <property type="term" value="P:defense response to oomycetes"/>
    <property type="evidence" value="ECO:0007669"/>
    <property type="project" value="UniProtKB-ARBA"/>
</dbReference>
<evidence type="ECO:0000256" key="14">
    <source>
        <dbReference type="ARBA" id="ARBA00023136"/>
    </source>
</evidence>
<dbReference type="GO" id="GO:0030246">
    <property type="term" value="F:carbohydrate binding"/>
    <property type="evidence" value="ECO:0007669"/>
    <property type="project" value="UniProtKB-KW"/>
</dbReference>
<evidence type="ECO:0000256" key="3">
    <source>
        <dbReference type="ARBA" id="ARBA00010217"/>
    </source>
</evidence>
<evidence type="ECO:0000256" key="12">
    <source>
        <dbReference type="ARBA" id="ARBA00022840"/>
    </source>
</evidence>
<evidence type="ECO:0000256" key="10">
    <source>
        <dbReference type="ARBA" id="ARBA00022741"/>
    </source>
</evidence>
<dbReference type="Gene3D" id="1.10.510.10">
    <property type="entry name" value="Transferase(Phosphotransferase) domain 1"/>
    <property type="match status" value="1"/>
</dbReference>
<dbReference type="AlphaFoldDB" id="A0A059C2L0"/>
<keyword evidence="5" id="KW-0723">Serine/threonine-protein kinase</keyword>
<dbReference type="InterPro" id="IPR008271">
    <property type="entry name" value="Ser/Thr_kinase_AS"/>
</dbReference>
<dbReference type="FunFam" id="3.30.200.20:FF:000039">
    <property type="entry name" value="receptor-like protein kinase FERONIA"/>
    <property type="match status" value="1"/>
</dbReference>
<feature type="binding site" evidence="17">
    <location>
        <position position="303"/>
    </location>
    <ligand>
        <name>ATP</name>
        <dbReference type="ChEBI" id="CHEBI:30616"/>
    </ligand>
</feature>
<evidence type="ECO:0000256" key="7">
    <source>
        <dbReference type="ARBA" id="ARBA00022692"/>
    </source>
</evidence>
<evidence type="ECO:0000256" key="5">
    <source>
        <dbReference type="ARBA" id="ARBA00022527"/>
    </source>
</evidence>
<keyword evidence="13" id="KW-1133">Transmembrane helix</keyword>
<accession>A0A059C2L0</accession>
<dbReference type="InterPro" id="IPR000719">
    <property type="entry name" value="Prot_kinase_dom"/>
</dbReference>
<dbReference type="Gene3D" id="3.30.200.20">
    <property type="entry name" value="Phosphorylase Kinase, domain 1"/>
    <property type="match status" value="1"/>
</dbReference>
<dbReference type="PANTHER" id="PTHR27007">
    <property type="match status" value="1"/>
</dbReference>
<organism evidence="19">
    <name type="scientific">Eucalyptus grandis</name>
    <name type="common">Flooded gum</name>
    <dbReference type="NCBI Taxonomy" id="71139"/>
    <lineage>
        <taxon>Eukaryota</taxon>
        <taxon>Viridiplantae</taxon>
        <taxon>Streptophyta</taxon>
        <taxon>Embryophyta</taxon>
        <taxon>Tracheophyta</taxon>
        <taxon>Spermatophyta</taxon>
        <taxon>Magnoliopsida</taxon>
        <taxon>eudicotyledons</taxon>
        <taxon>Gunneridae</taxon>
        <taxon>Pentapetalae</taxon>
        <taxon>rosids</taxon>
        <taxon>malvids</taxon>
        <taxon>Myrtales</taxon>
        <taxon>Myrtaceae</taxon>
        <taxon>Myrtoideae</taxon>
        <taxon>Eucalypteae</taxon>
        <taxon>Eucalyptus</taxon>
    </lineage>
</organism>
<comment type="similarity">
    <text evidence="3">In the C-terminal section; belongs to the protein kinase superfamily. Ser/Thr protein kinase family.</text>
</comment>